<keyword evidence="3" id="KW-0472">Membrane</keyword>
<organism evidence="4 5">
    <name type="scientific">Pelomonas parva</name>
    <dbReference type="NCBI Taxonomy" id="3299032"/>
    <lineage>
        <taxon>Bacteria</taxon>
        <taxon>Pseudomonadati</taxon>
        <taxon>Pseudomonadota</taxon>
        <taxon>Betaproteobacteria</taxon>
        <taxon>Burkholderiales</taxon>
        <taxon>Sphaerotilaceae</taxon>
        <taxon>Roseateles</taxon>
    </lineage>
</organism>
<dbReference type="RefSeq" id="WP_394476906.1">
    <property type="nucleotide sequence ID" value="NZ_JBIGHV010000002.1"/>
</dbReference>
<accession>A0ABW7F0L5</accession>
<gene>
    <name evidence="4" type="ORF">ACG00Y_05995</name>
</gene>
<feature type="region of interest" description="Disordered" evidence="2">
    <location>
        <begin position="74"/>
        <end position="124"/>
    </location>
</feature>
<protein>
    <recommendedName>
        <fullName evidence="6">DUF1043 family protein</fullName>
    </recommendedName>
</protein>
<keyword evidence="3" id="KW-1133">Transmembrane helix</keyword>
<keyword evidence="3" id="KW-0812">Transmembrane</keyword>
<evidence type="ECO:0000256" key="3">
    <source>
        <dbReference type="SAM" id="Phobius"/>
    </source>
</evidence>
<comment type="caution">
    <text evidence="4">The sequence shown here is derived from an EMBL/GenBank/DDBJ whole genome shotgun (WGS) entry which is preliminary data.</text>
</comment>
<keyword evidence="5" id="KW-1185">Reference proteome</keyword>
<feature type="compositionally biased region" description="Basic and acidic residues" evidence="2">
    <location>
        <begin position="109"/>
        <end position="124"/>
    </location>
</feature>
<keyword evidence="1" id="KW-0175">Coiled coil</keyword>
<reference evidence="4 5" key="1">
    <citation type="submission" date="2024-08" db="EMBL/GenBank/DDBJ databases">
        <authorList>
            <person name="Lu H."/>
        </authorList>
    </citation>
    <scope>NUCLEOTIDE SEQUENCE [LARGE SCALE GENOMIC DNA]</scope>
    <source>
        <strain evidence="4 5">LYH14W</strain>
    </source>
</reference>
<name>A0ABW7F0L5_9BURK</name>
<feature type="coiled-coil region" evidence="1">
    <location>
        <begin position="46"/>
        <end position="73"/>
    </location>
</feature>
<evidence type="ECO:0000313" key="5">
    <source>
        <dbReference type="Proteomes" id="UP001606210"/>
    </source>
</evidence>
<evidence type="ECO:0000313" key="4">
    <source>
        <dbReference type="EMBL" id="MFG6429451.1"/>
    </source>
</evidence>
<sequence length="124" mass="13637">MDNDQLLPLLGGLLVGGPLAAGAVYARMSSRAKREAQRHLQAEQALQLAGQQLTQARKQIEQLQRENHELRLAVRPAPRPAPPPEAPVDPAEAARLYAESKLQPQPAKPKPEAFKDTVVLRRTE</sequence>
<feature type="transmembrane region" description="Helical" evidence="3">
    <location>
        <begin position="6"/>
        <end position="26"/>
    </location>
</feature>
<evidence type="ECO:0008006" key="6">
    <source>
        <dbReference type="Google" id="ProtNLM"/>
    </source>
</evidence>
<dbReference type="EMBL" id="JBIGHV010000002">
    <property type="protein sequence ID" value="MFG6429451.1"/>
    <property type="molecule type" value="Genomic_DNA"/>
</dbReference>
<evidence type="ECO:0000256" key="2">
    <source>
        <dbReference type="SAM" id="MobiDB-lite"/>
    </source>
</evidence>
<feature type="compositionally biased region" description="Pro residues" evidence="2">
    <location>
        <begin position="77"/>
        <end position="87"/>
    </location>
</feature>
<evidence type="ECO:0000256" key="1">
    <source>
        <dbReference type="SAM" id="Coils"/>
    </source>
</evidence>
<proteinExistence type="predicted"/>
<dbReference type="Proteomes" id="UP001606210">
    <property type="component" value="Unassembled WGS sequence"/>
</dbReference>